<protein>
    <submittedName>
        <fullName evidence="1">Uncharacterized protein</fullName>
    </submittedName>
</protein>
<reference evidence="1 2" key="1">
    <citation type="journal article" date="2012" name="Proc. Natl. Acad. Sci. U.S.A.">
        <title>Comparative genomics of Ceriporiopsis subvermispora and Phanerochaete chrysosporium provide insight into selective ligninolysis.</title>
        <authorList>
            <person name="Fernandez-Fueyo E."/>
            <person name="Ruiz-Duenas F.J."/>
            <person name="Ferreira P."/>
            <person name="Floudas D."/>
            <person name="Hibbett D.S."/>
            <person name="Canessa P."/>
            <person name="Larrondo L.F."/>
            <person name="James T.Y."/>
            <person name="Seelenfreund D."/>
            <person name="Lobos S."/>
            <person name="Polanco R."/>
            <person name="Tello M."/>
            <person name="Honda Y."/>
            <person name="Watanabe T."/>
            <person name="Watanabe T."/>
            <person name="Ryu J.S."/>
            <person name="Kubicek C.P."/>
            <person name="Schmoll M."/>
            <person name="Gaskell J."/>
            <person name="Hammel K.E."/>
            <person name="St John F.J."/>
            <person name="Vanden Wymelenberg A."/>
            <person name="Sabat G."/>
            <person name="Splinter BonDurant S."/>
            <person name="Syed K."/>
            <person name="Yadav J.S."/>
            <person name="Doddapaneni H."/>
            <person name="Subramanian V."/>
            <person name="Lavin J.L."/>
            <person name="Oguiza J.A."/>
            <person name="Perez G."/>
            <person name="Pisabarro A.G."/>
            <person name="Ramirez L."/>
            <person name="Santoyo F."/>
            <person name="Master E."/>
            <person name="Coutinho P.M."/>
            <person name="Henrissat B."/>
            <person name="Lombard V."/>
            <person name="Magnuson J.K."/>
            <person name="Kuees U."/>
            <person name="Hori C."/>
            <person name="Igarashi K."/>
            <person name="Samejima M."/>
            <person name="Held B.W."/>
            <person name="Barry K.W."/>
            <person name="LaButti K.M."/>
            <person name="Lapidus A."/>
            <person name="Lindquist E.A."/>
            <person name="Lucas S.M."/>
            <person name="Riley R."/>
            <person name="Salamov A.A."/>
            <person name="Hoffmeister D."/>
            <person name="Schwenk D."/>
            <person name="Hadar Y."/>
            <person name="Yarden O."/>
            <person name="de Vries R.P."/>
            <person name="Wiebenga A."/>
            <person name="Stenlid J."/>
            <person name="Eastwood D."/>
            <person name="Grigoriev I.V."/>
            <person name="Berka R.M."/>
            <person name="Blanchette R.A."/>
            <person name="Kersten P."/>
            <person name="Martinez A.T."/>
            <person name="Vicuna R."/>
            <person name="Cullen D."/>
        </authorList>
    </citation>
    <scope>NUCLEOTIDE SEQUENCE [LARGE SCALE GENOMIC DNA]</scope>
    <source>
        <strain evidence="1 2">B</strain>
    </source>
</reference>
<dbReference type="EMBL" id="KB445805">
    <property type="protein sequence ID" value="EMD33770.1"/>
    <property type="molecule type" value="Genomic_DNA"/>
</dbReference>
<evidence type="ECO:0000313" key="1">
    <source>
        <dbReference type="EMBL" id="EMD33770.1"/>
    </source>
</evidence>
<dbReference type="Proteomes" id="UP000016930">
    <property type="component" value="Unassembled WGS sequence"/>
</dbReference>
<dbReference type="AlphaFoldDB" id="M2QNN5"/>
<keyword evidence="2" id="KW-1185">Reference proteome</keyword>
<organism evidence="1 2">
    <name type="scientific">Ceriporiopsis subvermispora (strain B)</name>
    <name type="common">White-rot fungus</name>
    <name type="synonym">Gelatoporia subvermispora</name>
    <dbReference type="NCBI Taxonomy" id="914234"/>
    <lineage>
        <taxon>Eukaryota</taxon>
        <taxon>Fungi</taxon>
        <taxon>Dikarya</taxon>
        <taxon>Basidiomycota</taxon>
        <taxon>Agaricomycotina</taxon>
        <taxon>Agaricomycetes</taxon>
        <taxon>Polyporales</taxon>
        <taxon>Gelatoporiaceae</taxon>
        <taxon>Gelatoporia</taxon>
    </lineage>
</organism>
<name>M2QNN5_CERS8</name>
<evidence type="ECO:0000313" key="2">
    <source>
        <dbReference type="Proteomes" id="UP000016930"/>
    </source>
</evidence>
<dbReference type="HOGENOM" id="CLU_1250517_0_0_1"/>
<gene>
    <name evidence="1" type="ORF">CERSUDRAFT_76471</name>
</gene>
<accession>M2QNN5</accession>
<proteinExistence type="predicted"/>
<sequence>MYHGFESRVLPIAPALDDLRDNRAGASSIPASWTSVQASANDLPPVVTIIPGLDAVAMPLARSNESLLPSVNQKMKPKSTRIDNTTLHEKLLLFERLVDLASWCLCVSLYLGRCGEQDAKANREVKQGEGKGPEGPESASCYKAPWESMCGSATGRMPPGRIPFTASSKSSVFSDTDILLLDSKRLTTNPKKGRWTNNLRHFCVCWVSSSECWRHMDIEEW</sequence>